<evidence type="ECO:0000313" key="2">
    <source>
        <dbReference type="Proteomes" id="UP001482620"/>
    </source>
</evidence>
<dbReference type="Proteomes" id="UP001482620">
    <property type="component" value="Unassembled WGS sequence"/>
</dbReference>
<reference evidence="1 2" key="1">
    <citation type="submission" date="2021-06" db="EMBL/GenBank/DDBJ databases">
        <authorList>
            <person name="Palmer J.M."/>
        </authorList>
    </citation>
    <scope>NUCLEOTIDE SEQUENCE [LARGE SCALE GENOMIC DNA]</scope>
    <source>
        <strain evidence="2">if_2019</strain>
        <tissue evidence="1">Muscle</tissue>
    </source>
</reference>
<proteinExistence type="predicted"/>
<gene>
    <name evidence="1" type="ORF">ILYODFUR_025415</name>
</gene>
<evidence type="ECO:0000313" key="1">
    <source>
        <dbReference type="EMBL" id="MEQ2245231.1"/>
    </source>
</evidence>
<keyword evidence="2" id="KW-1185">Reference proteome</keyword>
<sequence length="77" mass="8286">MRTLSTLLQASQDSPATAVLHSHLSPGSQPLSLADLTLPNSPCYCGFLHQIQNKSFIKRFSVSSYFSACGSSRPSTL</sequence>
<dbReference type="EMBL" id="JAHRIQ010072618">
    <property type="protein sequence ID" value="MEQ2245231.1"/>
    <property type="molecule type" value="Genomic_DNA"/>
</dbReference>
<protein>
    <submittedName>
        <fullName evidence="1">Uncharacterized protein</fullName>
    </submittedName>
</protein>
<accession>A0ABV0UKE0</accession>
<organism evidence="1 2">
    <name type="scientific">Ilyodon furcidens</name>
    <name type="common">goldbreast splitfin</name>
    <dbReference type="NCBI Taxonomy" id="33524"/>
    <lineage>
        <taxon>Eukaryota</taxon>
        <taxon>Metazoa</taxon>
        <taxon>Chordata</taxon>
        <taxon>Craniata</taxon>
        <taxon>Vertebrata</taxon>
        <taxon>Euteleostomi</taxon>
        <taxon>Actinopterygii</taxon>
        <taxon>Neopterygii</taxon>
        <taxon>Teleostei</taxon>
        <taxon>Neoteleostei</taxon>
        <taxon>Acanthomorphata</taxon>
        <taxon>Ovalentaria</taxon>
        <taxon>Atherinomorphae</taxon>
        <taxon>Cyprinodontiformes</taxon>
        <taxon>Goodeidae</taxon>
        <taxon>Ilyodon</taxon>
    </lineage>
</organism>
<name>A0ABV0UKE0_9TELE</name>
<comment type="caution">
    <text evidence="1">The sequence shown here is derived from an EMBL/GenBank/DDBJ whole genome shotgun (WGS) entry which is preliminary data.</text>
</comment>